<dbReference type="AlphaFoldDB" id="A0A3Q9EMU5"/>
<keyword evidence="2" id="KW-1185">Reference proteome</keyword>
<protein>
    <submittedName>
        <fullName evidence="1">Uncharacterized protein</fullName>
    </submittedName>
</protein>
<organism evidence="1 2">
    <name type="scientific">Streptomyces cyaneochromogenes</name>
    <dbReference type="NCBI Taxonomy" id="2496836"/>
    <lineage>
        <taxon>Bacteria</taxon>
        <taxon>Bacillati</taxon>
        <taxon>Actinomycetota</taxon>
        <taxon>Actinomycetes</taxon>
        <taxon>Kitasatosporales</taxon>
        <taxon>Streptomycetaceae</taxon>
        <taxon>Streptomyces</taxon>
    </lineage>
</organism>
<dbReference type="KEGG" id="scya:EJ357_15225"/>
<gene>
    <name evidence="1" type="ORF">EJ357_15225</name>
</gene>
<dbReference type="Proteomes" id="UP000280298">
    <property type="component" value="Chromosome"/>
</dbReference>
<dbReference type="OrthoDB" id="4329452at2"/>
<accession>A0A3Q9EMU5</accession>
<evidence type="ECO:0000313" key="2">
    <source>
        <dbReference type="Proteomes" id="UP000280298"/>
    </source>
</evidence>
<proteinExistence type="predicted"/>
<name>A0A3Q9EMU5_9ACTN</name>
<dbReference type="EMBL" id="CP034539">
    <property type="protein sequence ID" value="AZQ34663.1"/>
    <property type="molecule type" value="Genomic_DNA"/>
</dbReference>
<reference evidence="1 2" key="1">
    <citation type="journal article" date="2019" name="Int. J. Syst. Evol. Microbiol.">
        <title>Streptomyces cyaneochromogenes sp. nov., a blue pigment-producing actinomycete from manganese-contaminated soil.</title>
        <authorList>
            <person name="Tang X."/>
            <person name="Zhao J."/>
            <person name="Li K."/>
            <person name="Chen Z."/>
            <person name="Sun Y."/>
            <person name="Gao J."/>
        </authorList>
    </citation>
    <scope>NUCLEOTIDE SEQUENCE [LARGE SCALE GENOMIC DNA]</scope>
    <source>
        <strain evidence="1 2">MK-45</strain>
    </source>
</reference>
<sequence>MTDADGGSVARMRVTNRGTDSLELILEPYGSDHWLRPRETFVVVAYGFGDADPFEVEHEPAVVTVHLGGHGHVTDVRGDGVACAHGRPETCEETPV</sequence>
<evidence type="ECO:0000313" key="1">
    <source>
        <dbReference type="EMBL" id="AZQ34663.1"/>
    </source>
</evidence>
<dbReference type="RefSeq" id="WP_126392138.1">
    <property type="nucleotide sequence ID" value="NZ_CP034539.1"/>
</dbReference>